<dbReference type="OrthoDB" id="628904at2"/>
<dbReference type="RefSeq" id="WP_084443087.1">
    <property type="nucleotide sequence ID" value="NZ_FWWW01000010.1"/>
</dbReference>
<sequence>MSSTLPRTLIKLVAKSFYREHTGLLFFLLILVFSNFFYTNVLNQTHLTPDQILATALKLVLATVRNPLGTGILFVVFLLYSLKTWQYAARRLKEPDVQFLFYSTNALRQSRQVRAWAVVQLVTSLPIIIMGAYTIVIGVMYGYWLVPLLIPVYVVILIFSGALYYVRLINQTTIETGQSPRFNWLKNRPKPLGILFLYEVVTRKKVPLGITKLVSFACVILLYQVFPAAHADIRLLGLLSLCVALSHAVLVYQSHEFEEVYLRFARNFPYSSGQVLSQQTVLYCLLLVPELVWLVAAFQLQQAMVGILLTLSVTLLFRAMLYRIGQQISYYLRFVFGLFILMLFVVLFGLTIPLAVSAALAAWALVYRHQYAD</sequence>
<feature type="transmembrane region" description="Helical" evidence="1">
    <location>
        <begin position="275"/>
        <end position="296"/>
    </location>
</feature>
<keyword evidence="3" id="KW-1185">Reference proteome</keyword>
<evidence type="ECO:0000313" key="3">
    <source>
        <dbReference type="Proteomes" id="UP000192266"/>
    </source>
</evidence>
<accession>A0A1W1UEU5</accession>
<keyword evidence="1" id="KW-1133">Transmembrane helix</keyword>
<gene>
    <name evidence="2" type="ORF">SAMN00120144_3968</name>
</gene>
<feature type="transmembrane region" description="Helical" evidence="1">
    <location>
        <begin position="141"/>
        <end position="166"/>
    </location>
</feature>
<feature type="transmembrane region" description="Helical" evidence="1">
    <location>
        <begin position="334"/>
        <end position="367"/>
    </location>
</feature>
<dbReference type="AlphaFoldDB" id="A0A1W1UEU5"/>
<keyword evidence="1" id="KW-0472">Membrane</keyword>
<feature type="transmembrane region" description="Helical" evidence="1">
    <location>
        <begin position="235"/>
        <end position="254"/>
    </location>
</feature>
<feature type="transmembrane region" description="Helical" evidence="1">
    <location>
        <begin position="302"/>
        <end position="322"/>
    </location>
</feature>
<reference evidence="2 3" key="1">
    <citation type="submission" date="2017-04" db="EMBL/GenBank/DDBJ databases">
        <authorList>
            <person name="Afonso C.L."/>
            <person name="Miller P.J."/>
            <person name="Scott M.A."/>
            <person name="Spackman E."/>
            <person name="Goraichik I."/>
            <person name="Dimitrov K.M."/>
            <person name="Suarez D.L."/>
            <person name="Swayne D.E."/>
        </authorList>
    </citation>
    <scope>NUCLEOTIDE SEQUENCE [LARGE SCALE GENOMIC DNA]</scope>
    <source>
        <strain evidence="2 3">DSM 11622</strain>
    </source>
</reference>
<dbReference type="EMBL" id="FWWW01000010">
    <property type="protein sequence ID" value="SMB79625.1"/>
    <property type="molecule type" value="Genomic_DNA"/>
</dbReference>
<protein>
    <submittedName>
        <fullName evidence="2">Uncharacterized protein</fullName>
    </submittedName>
</protein>
<organism evidence="2 3">
    <name type="scientific">Hymenobacter roseosalivarius DSM 11622</name>
    <dbReference type="NCBI Taxonomy" id="645990"/>
    <lineage>
        <taxon>Bacteria</taxon>
        <taxon>Pseudomonadati</taxon>
        <taxon>Bacteroidota</taxon>
        <taxon>Cytophagia</taxon>
        <taxon>Cytophagales</taxon>
        <taxon>Hymenobacteraceae</taxon>
        <taxon>Hymenobacter</taxon>
    </lineage>
</organism>
<feature type="transmembrane region" description="Helical" evidence="1">
    <location>
        <begin position="21"/>
        <end position="39"/>
    </location>
</feature>
<evidence type="ECO:0000313" key="2">
    <source>
        <dbReference type="EMBL" id="SMB79625.1"/>
    </source>
</evidence>
<feature type="transmembrane region" description="Helical" evidence="1">
    <location>
        <begin position="213"/>
        <end position="229"/>
    </location>
</feature>
<name>A0A1W1UEU5_9BACT</name>
<keyword evidence="1" id="KW-0812">Transmembrane</keyword>
<proteinExistence type="predicted"/>
<feature type="transmembrane region" description="Helical" evidence="1">
    <location>
        <begin position="59"/>
        <end position="82"/>
    </location>
</feature>
<feature type="transmembrane region" description="Helical" evidence="1">
    <location>
        <begin position="115"/>
        <end position="135"/>
    </location>
</feature>
<evidence type="ECO:0000256" key="1">
    <source>
        <dbReference type="SAM" id="Phobius"/>
    </source>
</evidence>
<dbReference type="Proteomes" id="UP000192266">
    <property type="component" value="Unassembled WGS sequence"/>
</dbReference>